<dbReference type="GO" id="GO:0019563">
    <property type="term" value="P:glycerol catabolic process"/>
    <property type="evidence" value="ECO:0007669"/>
    <property type="project" value="TreeGrafter"/>
</dbReference>
<dbReference type="EC" id="2.7.1.30" evidence="8"/>
<dbReference type="GO" id="GO:0005524">
    <property type="term" value="F:ATP binding"/>
    <property type="evidence" value="ECO:0007669"/>
    <property type="project" value="UniProtKB-KW"/>
</dbReference>
<sequence length="483" mass="51325">MTEKYIASLDLGTSSCRAAAVTPGGRILCQKSVPLAPERRAAGLSEYDTETLFASQLSALHAVLEAAGPQNAAAVAVASQRSTVVLWDKSSSRAVAPVLTWEDGRAAQEAQACAFSQEEIHAVTGLYKTPYFSAPKIAWCLKNCPPAQKALQAGTLAVAPAASYFIWRLTRGAVFSCDPTLAQRTLLFDVNAKNWSGALCKAFGVPVEALPTVLPSGADYGFYEYKGVKIPIRACAGDQQAAAYAMGLTPGKCSINYGTGAFLLYNAGREAKRLPGILTSLSVSEDSLDGDLLLEGPVNAAGSVFMWLNACGLPLETAELDGLAQKSDRPVWLLPALGGLGAPYWDFSVSPVISGLSPLTKKADVAAGAVRGVAFSVADVVYYLRKFGLESAQISVSGGLSRLTSLLQFQADILQKELTVLEESESTLLGAARLAARRLGVSTEWAFPPVKRMVSPAIFGVEADKEYQNWRKFVEWCQAKPAL</sequence>
<dbReference type="Pfam" id="PF00370">
    <property type="entry name" value="FGGY_N"/>
    <property type="match status" value="1"/>
</dbReference>
<dbReference type="SUPFAM" id="SSF53067">
    <property type="entry name" value="Actin-like ATPase domain"/>
    <property type="match status" value="2"/>
</dbReference>
<dbReference type="PANTHER" id="PTHR10196:SF69">
    <property type="entry name" value="GLYCEROL KINASE"/>
    <property type="match status" value="1"/>
</dbReference>
<dbReference type="InterPro" id="IPR000577">
    <property type="entry name" value="Carb_kinase_FGGY"/>
</dbReference>
<evidence type="ECO:0000256" key="4">
    <source>
        <dbReference type="ARBA" id="ARBA00022777"/>
    </source>
</evidence>
<evidence type="ECO:0000256" key="1">
    <source>
        <dbReference type="ARBA" id="ARBA00009156"/>
    </source>
</evidence>
<evidence type="ECO:0000256" key="5">
    <source>
        <dbReference type="ARBA" id="ARBA00022840"/>
    </source>
</evidence>
<dbReference type="PIRSF" id="PIRSF000538">
    <property type="entry name" value="GlpK"/>
    <property type="match status" value="1"/>
</dbReference>
<name>A0A650EM10_9BACT</name>
<dbReference type="Gene3D" id="3.30.420.40">
    <property type="match status" value="2"/>
</dbReference>
<keyword evidence="2 8" id="KW-0808">Transferase</keyword>
<accession>A0A650EM10</accession>
<reference evidence="8" key="1">
    <citation type="journal article" date="2020" name="J. ISSAAS">
        <title>Lactobacilli and other gastrointestinal microbiota of Peromyscus leucopus, reservoir host for agents of Lyme disease and other zoonoses in North America.</title>
        <authorList>
            <person name="Milovic A."/>
            <person name="Bassam K."/>
            <person name="Shao H."/>
            <person name="Chatzistamou I."/>
            <person name="Tufts D.M."/>
            <person name="Diuk-Wasser M."/>
            <person name="Barbour A.G."/>
        </authorList>
    </citation>
    <scope>NUCLEOTIDE SEQUENCE</scope>
    <source>
        <strain evidence="8">LL30</strain>
    </source>
</reference>
<dbReference type="Pfam" id="PF02782">
    <property type="entry name" value="FGGY_C"/>
    <property type="match status" value="1"/>
</dbReference>
<dbReference type="EMBL" id="MN577571">
    <property type="protein sequence ID" value="QGT50673.1"/>
    <property type="molecule type" value="Genomic_DNA"/>
</dbReference>
<feature type="domain" description="Carbohydrate kinase FGGY N-terminal" evidence="6">
    <location>
        <begin position="5"/>
        <end position="243"/>
    </location>
</feature>
<keyword evidence="3" id="KW-0547">Nucleotide-binding</keyword>
<dbReference type="AlphaFoldDB" id="A0A650EM10"/>
<evidence type="ECO:0000259" key="6">
    <source>
        <dbReference type="Pfam" id="PF00370"/>
    </source>
</evidence>
<evidence type="ECO:0000313" key="8">
    <source>
        <dbReference type="EMBL" id="QGT50673.1"/>
    </source>
</evidence>
<gene>
    <name evidence="8" type="primary">glpK</name>
    <name evidence="8" type="ORF">Elusimicrob1349_1430</name>
</gene>
<organism evidence="8">
    <name type="scientific">uncultured Elusimicrobia bacterium</name>
    <dbReference type="NCBI Taxonomy" id="699876"/>
    <lineage>
        <taxon>Bacteria</taxon>
        <taxon>Pseudomonadati</taxon>
        <taxon>Elusimicrobiota</taxon>
        <taxon>Elusimicrobia</taxon>
        <taxon>environmental samples</taxon>
    </lineage>
</organism>
<feature type="domain" description="Carbohydrate kinase FGGY C-terminal" evidence="7">
    <location>
        <begin position="254"/>
        <end position="437"/>
    </location>
</feature>
<protein>
    <submittedName>
        <fullName evidence="8">Glycerol kinase</fullName>
        <ecNumber evidence="8">2.7.1.30</ecNumber>
    </submittedName>
</protein>
<dbReference type="GO" id="GO:0005829">
    <property type="term" value="C:cytosol"/>
    <property type="evidence" value="ECO:0007669"/>
    <property type="project" value="TreeGrafter"/>
</dbReference>
<proteinExistence type="inferred from homology"/>
<keyword evidence="4 8" id="KW-0418">Kinase</keyword>
<comment type="similarity">
    <text evidence="1">Belongs to the FGGY kinase family.</text>
</comment>
<dbReference type="InterPro" id="IPR018485">
    <property type="entry name" value="FGGY_C"/>
</dbReference>
<keyword evidence="5" id="KW-0067">ATP-binding</keyword>
<evidence type="ECO:0000259" key="7">
    <source>
        <dbReference type="Pfam" id="PF02782"/>
    </source>
</evidence>
<evidence type="ECO:0000256" key="3">
    <source>
        <dbReference type="ARBA" id="ARBA00022741"/>
    </source>
</evidence>
<dbReference type="PANTHER" id="PTHR10196">
    <property type="entry name" value="SUGAR KINASE"/>
    <property type="match status" value="1"/>
</dbReference>
<dbReference type="InterPro" id="IPR018484">
    <property type="entry name" value="FGGY_N"/>
</dbReference>
<dbReference type="GO" id="GO:0004370">
    <property type="term" value="F:glycerol kinase activity"/>
    <property type="evidence" value="ECO:0007669"/>
    <property type="project" value="UniProtKB-EC"/>
</dbReference>
<dbReference type="InterPro" id="IPR043129">
    <property type="entry name" value="ATPase_NBD"/>
</dbReference>
<evidence type="ECO:0000256" key="2">
    <source>
        <dbReference type="ARBA" id="ARBA00022679"/>
    </source>
</evidence>